<dbReference type="RefSeq" id="WP_132925522.1">
    <property type="nucleotide sequence ID" value="NZ_SJOI01000001.1"/>
</dbReference>
<sequence length="252" mass="29507">MPKSKPTSRSLLRRSLIKIGKHLLRWNGRFQTRHSLISTTPHISNKEFDWTARLENAWPEIRAELDHLLEHPEDIPSFHQISPDQKRISKGDNWKTFGMYVFGKRIEQNCRLCPRTAEVISTIPGMYTAMFSILKPHYHIVPHKGPTRAVVRAHLGIKVPKNWQNVWIRVHDQVLHWQEGKVLLFDDSYEHEVLNDTDEMRAVLFLDVIRPMDRIGTLFNRVLFALMKASPYVKQPIKNLSAWNRKDHSGLT</sequence>
<dbReference type="GO" id="GO:0051213">
    <property type="term" value="F:dioxygenase activity"/>
    <property type="evidence" value="ECO:0007669"/>
    <property type="project" value="UniProtKB-KW"/>
</dbReference>
<dbReference type="Pfam" id="PF05118">
    <property type="entry name" value="Asp_Arg_Hydrox"/>
    <property type="match status" value="1"/>
</dbReference>
<dbReference type="Proteomes" id="UP000294555">
    <property type="component" value="Unassembled WGS sequence"/>
</dbReference>
<evidence type="ECO:0000313" key="6">
    <source>
        <dbReference type="Proteomes" id="UP000294555"/>
    </source>
</evidence>
<gene>
    <name evidence="5" type="ORF">EZJ58_4498</name>
</gene>
<dbReference type="OrthoDB" id="21665at2"/>
<keyword evidence="3" id="KW-0560">Oxidoreductase</keyword>
<dbReference type="PANTHER" id="PTHR46332:SF5">
    <property type="entry name" value="ASPARTATE BETA-HYDROXYLASE DOMAIN CONTAINING 2"/>
    <property type="match status" value="1"/>
</dbReference>
<comment type="caution">
    <text evidence="5">The sequence shown here is derived from an EMBL/GenBank/DDBJ whole genome shotgun (WGS) entry which is preliminary data.</text>
</comment>
<reference evidence="5 6" key="1">
    <citation type="submission" date="2019-02" db="EMBL/GenBank/DDBJ databases">
        <title>Investigation of anaerobic lignin degradation for improved lignocellulosic biofuels.</title>
        <authorList>
            <person name="Deangelis K."/>
        </authorList>
    </citation>
    <scope>NUCLEOTIDE SEQUENCE [LARGE SCALE GENOMIC DNA]</scope>
    <source>
        <strain evidence="5 6">159R</strain>
    </source>
</reference>
<dbReference type="SUPFAM" id="SSF51197">
    <property type="entry name" value="Clavaminate synthase-like"/>
    <property type="match status" value="1"/>
</dbReference>
<keyword evidence="2" id="KW-0223">Dioxygenase</keyword>
<dbReference type="InterPro" id="IPR027443">
    <property type="entry name" value="IPNS-like_sf"/>
</dbReference>
<evidence type="ECO:0000259" key="4">
    <source>
        <dbReference type="Pfam" id="PF05118"/>
    </source>
</evidence>
<dbReference type="EMBL" id="SJOI01000001">
    <property type="protein sequence ID" value="TCL06262.1"/>
    <property type="molecule type" value="Genomic_DNA"/>
</dbReference>
<dbReference type="Gene3D" id="2.60.120.330">
    <property type="entry name" value="B-lactam Antibiotic, Isopenicillin N Synthase, Chain"/>
    <property type="match status" value="1"/>
</dbReference>
<dbReference type="InterPro" id="IPR007803">
    <property type="entry name" value="Asp/Arg/Pro-Hydrxlase"/>
</dbReference>
<protein>
    <submittedName>
        <fullName evidence="5">Beta-hydroxylase</fullName>
    </submittedName>
</protein>
<keyword evidence="6" id="KW-1185">Reference proteome</keyword>
<feature type="domain" description="Aspartyl/asparaginy/proline hydroxylase" evidence="4">
    <location>
        <begin position="55"/>
        <end position="211"/>
    </location>
</feature>
<comment type="similarity">
    <text evidence="1">Belongs to the aspartyl/asparaginyl beta-hydroxylase family.</text>
</comment>
<evidence type="ECO:0000256" key="1">
    <source>
        <dbReference type="ARBA" id="ARBA00007730"/>
    </source>
</evidence>
<dbReference type="InterPro" id="IPR051821">
    <property type="entry name" value="Asp/Asn_beta-hydroxylase"/>
</dbReference>
<evidence type="ECO:0000256" key="2">
    <source>
        <dbReference type="ARBA" id="ARBA00022964"/>
    </source>
</evidence>
<dbReference type="AlphaFoldDB" id="A0A4R1NFG0"/>
<accession>A0A4R1NFG0</accession>
<proteinExistence type="inferred from homology"/>
<organism evidence="5 6">
    <name type="scientific">Sodalis ligni</name>
    <dbReference type="NCBI Taxonomy" id="2697027"/>
    <lineage>
        <taxon>Bacteria</taxon>
        <taxon>Pseudomonadati</taxon>
        <taxon>Pseudomonadota</taxon>
        <taxon>Gammaproteobacteria</taxon>
        <taxon>Enterobacterales</taxon>
        <taxon>Bruguierivoracaceae</taxon>
        <taxon>Sodalis</taxon>
    </lineage>
</organism>
<evidence type="ECO:0000256" key="3">
    <source>
        <dbReference type="ARBA" id="ARBA00023002"/>
    </source>
</evidence>
<name>A0A4R1NFG0_9GAMM</name>
<evidence type="ECO:0000313" key="5">
    <source>
        <dbReference type="EMBL" id="TCL06262.1"/>
    </source>
</evidence>
<dbReference type="GO" id="GO:0016020">
    <property type="term" value="C:membrane"/>
    <property type="evidence" value="ECO:0007669"/>
    <property type="project" value="TreeGrafter"/>
</dbReference>
<dbReference type="PANTHER" id="PTHR46332">
    <property type="entry name" value="ASPARTATE BETA-HYDROXYLASE DOMAIN-CONTAINING PROTEIN 2"/>
    <property type="match status" value="1"/>
</dbReference>